<gene>
    <name evidence="2" type="ORF">ETI04_07890</name>
    <name evidence="1" type="ORF">GTN30_10620</name>
</gene>
<dbReference type="PANTHER" id="PTHR40051">
    <property type="entry name" value="IG HYPOTHETICAL 15966"/>
    <property type="match status" value="1"/>
</dbReference>
<dbReference type="InterPro" id="IPR014962">
    <property type="entry name" value="YolD"/>
</dbReference>
<accession>A0A4R6C4V8</accession>
<dbReference type="AlphaFoldDB" id="A0A4R6C4V8"/>
<dbReference type="EMBL" id="SDQG01000004">
    <property type="protein sequence ID" value="TDM16609.1"/>
    <property type="molecule type" value="Genomic_DNA"/>
</dbReference>
<dbReference type="EMBL" id="CP047363">
    <property type="protein sequence ID" value="QIH79097.1"/>
    <property type="molecule type" value="Genomic_DNA"/>
</dbReference>
<dbReference type="Proteomes" id="UP000294865">
    <property type="component" value="Unassembled WGS sequence"/>
</dbReference>
<proteinExistence type="predicted"/>
<reference evidence="2 3" key="1">
    <citation type="submission" date="2019-01" db="EMBL/GenBank/DDBJ databases">
        <title>Draft genome sequences of Macrococcus caseolyticus, Macrococcus canis, Macrococcus bohemicus and Macrococcus goetzii.</title>
        <authorList>
            <person name="Mazhar S."/>
            <person name="Altermann E."/>
            <person name="Hill C."/>
            <person name="Mcauliffe O."/>
        </authorList>
    </citation>
    <scope>NUCLEOTIDE SEQUENCE [LARGE SCALE GENOMIC DNA]</scope>
    <source>
        <strain evidence="2 3">DPC7162</strain>
    </source>
</reference>
<evidence type="ECO:0000313" key="1">
    <source>
        <dbReference type="EMBL" id="QIH79097.1"/>
    </source>
</evidence>
<dbReference type="Proteomes" id="UP000501122">
    <property type="component" value="Chromosome"/>
</dbReference>
<organism evidence="2 3">
    <name type="scientific">Macrococcoides canis</name>
    <dbReference type="NCBI Taxonomy" id="1855823"/>
    <lineage>
        <taxon>Bacteria</taxon>
        <taxon>Bacillati</taxon>
        <taxon>Bacillota</taxon>
        <taxon>Bacilli</taxon>
        <taxon>Bacillales</taxon>
        <taxon>Staphylococcaceae</taxon>
        <taxon>Macrococcoides</taxon>
    </lineage>
</organism>
<sequence>MKVVIKMIHPIYGETDYRKIDPAQLNRNIPKGRGMIKWAPFATMPEQFLDVKRQIDAQTKIERPELSEDRLQEINETLHIALSKHQPVYIDYYIDGTIQRTMMHVEKIDQWAAIIIGTTVNEGHTYFVSFLDIVNLEVISETI</sequence>
<protein>
    <submittedName>
        <fullName evidence="2">YolD-like family protein</fullName>
    </submittedName>
</protein>
<reference evidence="1" key="2">
    <citation type="journal article" date="2020" name="Antimicrob. Agents Chemother.">
        <title>The novel macrolide resistance genes mef(D), msr(F) and msr(H) are present on resistance islands in Macrococcus canis, Macrococcus caseolyticus and Staphylococcus aureus.</title>
        <authorList>
            <person name="Schwendener S."/>
            <person name="Dona V."/>
            <person name="Perreten V."/>
        </authorList>
    </citation>
    <scope>NUCLEOTIDE SEQUENCE</scope>
    <source>
        <strain evidence="1">Epi0076A</strain>
    </source>
</reference>
<evidence type="ECO:0000313" key="2">
    <source>
        <dbReference type="EMBL" id="TDM16609.1"/>
    </source>
</evidence>
<evidence type="ECO:0000313" key="3">
    <source>
        <dbReference type="Proteomes" id="UP000294865"/>
    </source>
</evidence>
<dbReference type="Pfam" id="PF08863">
    <property type="entry name" value="YolD"/>
    <property type="match status" value="1"/>
</dbReference>
<dbReference type="PANTHER" id="PTHR40051:SF1">
    <property type="entry name" value="YOLD-LIKE FAMILY PROTEIN"/>
    <property type="match status" value="1"/>
</dbReference>
<name>A0A4R6C4V8_9STAP</name>